<accession>A0A392V349</accession>
<dbReference type="AlphaFoldDB" id="A0A392V349"/>
<organism evidence="1 2">
    <name type="scientific">Trifolium medium</name>
    <dbReference type="NCBI Taxonomy" id="97028"/>
    <lineage>
        <taxon>Eukaryota</taxon>
        <taxon>Viridiplantae</taxon>
        <taxon>Streptophyta</taxon>
        <taxon>Embryophyta</taxon>
        <taxon>Tracheophyta</taxon>
        <taxon>Spermatophyta</taxon>
        <taxon>Magnoliopsida</taxon>
        <taxon>eudicotyledons</taxon>
        <taxon>Gunneridae</taxon>
        <taxon>Pentapetalae</taxon>
        <taxon>rosids</taxon>
        <taxon>fabids</taxon>
        <taxon>Fabales</taxon>
        <taxon>Fabaceae</taxon>
        <taxon>Papilionoideae</taxon>
        <taxon>50 kb inversion clade</taxon>
        <taxon>NPAAA clade</taxon>
        <taxon>Hologalegina</taxon>
        <taxon>IRL clade</taxon>
        <taxon>Trifolieae</taxon>
        <taxon>Trifolium</taxon>
    </lineage>
</organism>
<dbReference type="EMBL" id="LXQA011050038">
    <property type="protein sequence ID" value="MCI82718.1"/>
    <property type="molecule type" value="Genomic_DNA"/>
</dbReference>
<reference evidence="1 2" key="1">
    <citation type="journal article" date="2018" name="Front. Plant Sci.">
        <title>Red Clover (Trifolium pratense) and Zigzag Clover (T. medium) - A Picture of Genomic Similarities and Differences.</title>
        <authorList>
            <person name="Dluhosova J."/>
            <person name="Istvanek J."/>
            <person name="Nedelnik J."/>
            <person name="Repkova J."/>
        </authorList>
    </citation>
    <scope>NUCLEOTIDE SEQUENCE [LARGE SCALE GENOMIC DNA]</scope>
    <source>
        <strain evidence="2">cv. 10/8</strain>
        <tissue evidence="1">Leaf</tissue>
    </source>
</reference>
<sequence>MYRSGQIASWTQFLQALELRFAPTVYDDPR</sequence>
<proteinExistence type="predicted"/>
<evidence type="ECO:0008006" key="3">
    <source>
        <dbReference type="Google" id="ProtNLM"/>
    </source>
</evidence>
<protein>
    <recommendedName>
        <fullName evidence="3">Retrotransposon gag domain-containing protein</fullName>
    </recommendedName>
</protein>
<keyword evidence="2" id="KW-1185">Reference proteome</keyword>
<dbReference type="Proteomes" id="UP000265520">
    <property type="component" value="Unassembled WGS sequence"/>
</dbReference>
<feature type="non-terminal residue" evidence="1">
    <location>
        <position position="30"/>
    </location>
</feature>
<evidence type="ECO:0000313" key="2">
    <source>
        <dbReference type="Proteomes" id="UP000265520"/>
    </source>
</evidence>
<name>A0A392V349_9FABA</name>
<evidence type="ECO:0000313" key="1">
    <source>
        <dbReference type="EMBL" id="MCI82718.1"/>
    </source>
</evidence>
<comment type="caution">
    <text evidence="1">The sequence shown here is derived from an EMBL/GenBank/DDBJ whole genome shotgun (WGS) entry which is preliminary data.</text>
</comment>